<proteinExistence type="predicted"/>
<dbReference type="Proteomes" id="UP000426265">
    <property type="component" value="Unassembled WGS sequence"/>
</dbReference>
<organism evidence="3 5">
    <name type="scientific">Arabidopsis thaliana</name>
    <name type="common">Mouse-ear cress</name>
    <dbReference type="NCBI Taxonomy" id="3702"/>
    <lineage>
        <taxon>Eukaryota</taxon>
        <taxon>Viridiplantae</taxon>
        <taxon>Streptophyta</taxon>
        <taxon>Embryophyta</taxon>
        <taxon>Tracheophyta</taxon>
        <taxon>Spermatophyta</taxon>
        <taxon>Magnoliopsida</taxon>
        <taxon>eudicotyledons</taxon>
        <taxon>Gunneridae</taxon>
        <taxon>Pentapetalae</taxon>
        <taxon>rosids</taxon>
        <taxon>malvids</taxon>
        <taxon>Brassicales</taxon>
        <taxon>Brassicaceae</taxon>
        <taxon>Camelineae</taxon>
        <taxon>Arabidopsis</taxon>
    </lineage>
</organism>
<dbReference type="EMBL" id="LUHQ01000001">
    <property type="protein sequence ID" value="OAP13767.1"/>
    <property type="molecule type" value="Genomic_DNA"/>
</dbReference>
<evidence type="ECO:0000313" key="4">
    <source>
        <dbReference type="EMBL" id="VYS44660.1"/>
    </source>
</evidence>
<reference evidence="5" key="1">
    <citation type="journal article" date="2016" name="Proc. Natl. Acad. Sci. U.S.A.">
        <title>Chromosome-level assembly of Arabidopsis thaliana Ler reveals the extent of translocation and inversion polymorphisms.</title>
        <authorList>
            <person name="Zapata L."/>
            <person name="Ding J."/>
            <person name="Willing E.M."/>
            <person name="Hartwig B."/>
            <person name="Bezdan D."/>
            <person name="Jiao W.B."/>
            <person name="Patel V."/>
            <person name="Velikkakam James G."/>
            <person name="Koornneef M."/>
            <person name="Ossowski S."/>
            <person name="Schneeberger K."/>
        </authorList>
    </citation>
    <scope>NUCLEOTIDE SEQUENCE [LARGE SCALE GENOMIC DNA]</scope>
    <source>
        <strain evidence="5">cv. Landsberg erecta</strain>
    </source>
</reference>
<gene>
    <name evidence="3" type="ordered locus">AXX17_At1g00450</name>
    <name evidence="4" type="ORF">AN1_LOCUS170</name>
    <name evidence="2" type="ORF">AT9943_LOCUS36</name>
</gene>
<protein>
    <submittedName>
        <fullName evidence="2">(thale cress) hypothetical protein</fullName>
    </submittedName>
</protein>
<evidence type="ECO:0000313" key="2">
    <source>
        <dbReference type="EMBL" id="CAD5311420.1"/>
    </source>
</evidence>
<evidence type="ECO:0000313" key="6">
    <source>
        <dbReference type="Proteomes" id="UP000426265"/>
    </source>
</evidence>
<dbReference type="EMBL" id="CACRSJ010000104">
    <property type="protein sequence ID" value="VYS44660.1"/>
    <property type="molecule type" value="Genomic_DNA"/>
</dbReference>
<reference evidence="4 6" key="3">
    <citation type="submission" date="2019-11" db="EMBL/GenBank/DDBJ databases">
        <authorList>
            <person name="Jiao W.-B."/>
            <person name="Schneeberger K."/>
        </authorList>
    </citation>
    <scope>NUCLEOTIDE SEQUENCE [LARGE SCALE GENOMIC DNA]</scope>
    <source>
        <strain evidence="6">cv. An-1</strain>
    </source>
</reference>
<evidence type="ECO:0000313" key="5">
    <source>
        <dbReference type="Proteomes" id="UP000078284"/>
    </source>
</evidence>
<feature type="compositionally biased region" description="Low complexity" evidence="1">
    <location>
        <begin position="185"/>
        <end position="204"/>
    </location>
</feature>
<evidence type="ECO:0000313" key="3">
    <source>
        <dbReference type="EMBL" id="OAP13767.1"/>
    </source>
</evidence>
<feature type="compositionally biased region" description="Polar residues" evidence="1">
    <location>
        <begin position="82"/>
        <end position="94"/>
    </location>
</feature>
<name>A0A178W5N9_ARATH</name>
<dbReference type="Proteomes" id="UP000516314">
    <property type="component" value="Chromosome 1"/>
</dbReference>
<feature type="region of interest" description="Disordered" evidence="1">
    <location>
        <begin position="1"/>
        <end position="116"/>
    </location>
</feature>
<feature type="compositionally biased region" description="Basic and acidic residues" evidence="1">
    <location>
        <begin position="1"/>
        <end position="22"/>
    </location>
</feature>
<feature type="region of interest" description="Disordered" evidence="1">
    <location>
        <begin position="181"/>
        <end position="204"/>
    </location>
</feature>
<reference evidence="2 7" key="4">
    <citation type="submission" date="2020-09" db="EMBL/GenBank/DDBJ databases">
        <authorList>
            <person name="Ashkenazy H."/>
        </authorList>
    </citation>
    <scope>NUCLEOTIDE SEQUENCE [LARGE SCALE GENOMIC DNA]</scope>
    <source>
        <strain evidence="7">cv. Cdm-0</strain>
    </source>
</reference>
<reference evidence="3" key="2">
    <citation type="submission" date="2016-03" db="EMBL/GenBank/DDBJ databases">
        <title>Full-length assembly of Arabidopsis thaliana Ler reveals the complement of translocations and inversions.</title>
        <authorList>
            <person name="Zapata L."/>
            <person name="Schneeberger K."/>
            <person name="Ossowski S."/>
        </authorList>
    </citation>
    <scope>NUCLEOTIDE SEQUENCE [LARGE SCALE GENOMIC DNA]</scope>
    <source>
        <tissue evidence="3">Leaf</tissue>
    </source>
</reference>
<evidence type="ECO:0000313" key="7">
    <source>
        <dbReference type="Proteomes" id="UP000516314"/>
    </source>
</evidence>
<dbReference type="Proteomes" id="UP000078284">
    <property type="component" value="Chromosome 1"/>
</dbReference>
<dbReference type="AlphaFoldDB" id="A0A178W5N9"/>
<evidence type="ECO:0000256" key="1">
    <source>
        <dbReference type="SAM" id="MobiDB-lite"/>
    </source>
</evidence>
<dbReference type="ExpressionAtlas" id="A0A178W5N9">
    <property type="expression patterns" value="baseline"/>
</dbReference>
<sequence>MEREEPIARNEVDHETPTKPDESASASSPRRSEETLNQSTQINQTGPRSVLHLQSQESHLSNSTTTHASSPSVNVTPKPDLSSLSNTTATQEPSPSAGLQIRTIEKDRSPGSAFPRHKRLPVFDEVCSGAVFPWYGPQEPDLPSSSGIGTMSANSHDDRRAYELAYPLPSRDIQSKKELRNAHLKTPTATLTNTTTTTIHGSRT</sequence>
<dbReference type="EMBL" id="LR881466">
    <property type="protein sequence ID" value="CAD5311420.1"/>
    <property type="molecule type" value="Genomic_DNA"/>
</dbReference>
<feature type="compositionally biased region" description="Polar residues" evidence="1">
    <location>
        <begin position="35"/>
        <end position="75"/>
    </location>
</feature>
<accession>A0A178W5N9</accession>